<name>A0A0E9T1V3_ANGAN</name>
<organism evidence="1">
    <name type="scientific">Anguilla anguilla</name>
    <name type="common">European freshwater eel</name>
    <name type="synonym">Muraena anguilla</name>
    <dbReference type="NCBI Taxonomy" id="7936"/>
    <lineage>
        <taxon>Eukaryota</taxon>
        <taxon>Metazoa</taxon>
        <taxon>Chordata</taxon>
        <taxon>Craniata</taxon>
        <taxon>Vertebrata</taxon>
        <taxon>Euteleostomi</taxon>
        <taxon>Actinopterygii</taxon>
        <taxon>Neopterygii</taxon>
        <taxon>Teleostei</taxon>
        <taxon>Anguilliformes</taxon>
        <taxon>Anguillidae</taxon>
        <taxon>Anguilla</taxon>
    </lineage>
</organism>
<dbReference type="EMBL" id="GBXM01061053">
    <property type="protein sequence ID" value="JAH47524.1"/>
    <property type="molecule type" value="Transcribed_RNA"/>
</dbReference>
<accession>A0A0E9T1V3</accession>
<evidence type="ECO:0000313" key="1">
    <source>
        <dbReference type="EMBL" id="JAH47524.1"/>
    </source>
</evidence>
<reference evidence="1" key="1">
    <citation type="submission" date="2014-11" db="EMBL/GenBank/DDBJ databases">
        <authorList>
            <person name="Amaro Gonzalez C."/>
        </authorList>
    </citation>
    <scope>NUCLEOTIDE SEQUENCE</scope>
</reference>
<sequence length="43" mass="5136">MVIIMGTLRKKLFIAVIKHLRSKFNMMPFWPLLQSLHTNIVRL</sequence>
<dbReference type="AlphaFoldDB" id="A0A0E9T1V3"/>
<protein>
    <submittedName>
        <fullName evidence="1">Uncharacterized protein</fullName>
    </submittedName>
</protein>
<proteinExistence type="predicted"/>
<reference evidence="1" key="2">
    <citation type="journal article" date="2015" name="Fish Shellfish Immunol.">
        <title>Early steps in the European eel (Anguilla anguilla)-Vibrio vulnificus interaction in the gills: Role of the RtxA13 toxin.</title>
        <authorList>
            <person name="Callol A."/>
            <person name="Pajuelo D."/>
            <person name="Ebbesson L."/>
            <person name="Teles M."/>
            <person name="MacKenzie S."/>
            <person name="Amaro C."/>
        </authorList>
    </citation>
    <scope>NUCLEOTIDE SEQUENCE</scope>
</reference>